<accession>A0A914Z3Y3</accession>
<keyword evidence="2" id="KW-1185">Reference proteome</keyword>
<name>A0A914Z3Y3_9BILA</name>
<dbReference type="WBParaSite" id="PSU_v2.g4961.t1">
    <property type="protein sequence ID" value="PSU_v2.g4961.t1"/>
    <property type="gene ID" value="PSU_v2.g4961"/>
</dbReference>
<dbReference type="AlphaFoldDB" id="A0A914Z3Y3"/>
<protein>
    <submittedName>
        <fullName evidence="3">Uncharacterized protein</fullName>
    </submittedName>
</protein>
<sequence>MSYPRYVLLLPFIQANREFVETWISQNGDNINDSELFGGLYGRYAHITHLQGILSPLIVIEITKMMELIQPYDRFPLAKWIHEHFHKMRTFPIFELRTPPPSPTFEEDLENMPPPSNDMR</sequence>
<evidence type="ECO:0000313" key="2">
    <source>
        <dbReference type="Proteomes" id="UP000887577"/>
    </source>
</evidence>
<evidence type="ECO:0000313" key="3">
    <source>
        <dbReference type="WBParaSite" id="PSU_v2.g4961.t1"/>
    </source>
</evidence>
<evidence type="ECO:0000256" key="1">
    <source>
        <dbReference type="SAM" id="MobiDB-lite"/>
    </source>
</evidence>
<proteinExistence type="predicted"/>
<organism evidence="2 3">
    <name type="scientific">Panagrolaimus superbus</name>
    <dbReference type="NCBI Taxonomy" id="310955"/>
    <lineage>
        <taxon>Eukaryota</taxon>
        <taxon>Metazoa</taxon>
        <taxon>Ecdysozoa</taxon>
        <taxon>Nematoda</taxon>
        <taxon>Chromadorea</taxon>
        <taxon>Rhabditida</taxon>
        <taxon>Tylenchina</taxon>
        <taxon>Panagrolaimomorpha</taxon>
        <taxon>Panagrolaimoidea</taxon>
        <taxon>Panagrolaimidae</taxon>
        <taxon>Panagrolaimus</taxon>
    </lineage>
</organism>
<feature type="region of interest" description="Disordered" evidence="1">
    <location>
        <begin position="99"/>
        <end position="120"/>
    </location>
</feature>
<reference evidence="3" key="1">
    <citation type="submission" date="2022-11" db="UniProtKB">
        <authorList>
            <consortium name="WormBaseParasite"/>
        </authorList>
    </citation>
    <scope>IDENTIFICATION</scope>
</reference>
<dbReference type="Proteomes" id="UP000887577">
    <property type="component" value="Unplaced"/>
</dbReference>